<dbReference type="OrthoDB" id="514797at2"/>
<dbReference type="RefSeq" id="WP_040432297.1">
    <property type="nucleotide sequence ID" value="NZ_AJLN01000060.1"/>
</dbReference>
<accession>A0A433N1K0</accession>
<evidence type="ECO:0000313" key="2">
    <source>
        <dbReference type="Proteomes" id="UP000268857"/>
    </source>
</evidence>
<keyword evidence="2" id="KW-1185">Reference proteome</keyword>
<gene>
    <name evidence="1" type="ORF">PCC6912_50660</name>
</gene>
<organism evidence="1 2">
    <name type="scientific">Chlorogloeopsis fritschii PCC 6912</name>
    <dbReference type="NCBI Taxonomy" id="211165"/>
    <lineage>
        <taxon>Bacteria</taxon>
        <taxon>Bacillati</taxon>
        <taxon>Cyanobacteriota</taxon>
        <taxon>Cyanophyceae</taxon>
        <taxon>Nostocales</taxon>
        <taxon>Chlorogloeopsidaceae</taxon>
        <taxon>Chlorogloeopsis</taxon>
    </lineage>
</organism>
<proteinExistence type="predicted"/>
<evidence type="ECO:0000313" key="1">
    <source>
        <dbReference type="EMBL" id="RUR74888.1"/>
    </source>
</evidence>
<dbReference type="EMBL" id="RSCJ01000027">
    <property type="protein sequence ID" value="RUR74888.1"/>
    <property type="molecule type" value="Genomic_DNA"/>
</dbReference>
<protein>
    <submittedName>
        <fullName evidence="1">Uncharacterized protein</fullName>
    </submittedName>
</protein>
<name>A0A433N1K0_CHLFR</name>
<dbReference type="AlphaFoldDB" id="A0A433N1K0"/>
<dbReference type="Proteomes" id="UP000268857">
    <property type="component" value="Unassembled WGS sequence"/>
</dbReference>
<reference evidence="1 2" key="1">
    <citation type="journal article" date="2019" name="Genome Biol. Evol.">
        <title>Day and night: Metabolic profiles and evolutionary relationships of six axenic non-marine cyanobacteria.</title>
        <authorList>
            <person name="Will S.E."/>
            <person name="Henke P."/>
            <person name="Boedeker C."/>
            <person name="Huang S."/>
            <person name="Brinkmann H."/>
            <person name="Rohde M."/>
            <person name="Jarek M."/>
            <person name="Friedl T."/>
            <person name="Seufert S."/>
            <person name="Schumacher M."/>
            <person name="Overmann J."/>
            <person name="Neumann-Schaal M."/>
            <person name="Petersen J."/>
        </authorList>
    </citation>
    <scope>NUCLEOTIDE SEQUENCE [LARGE SCALE GENOMIC DNA]</scope>
    <source>
        <strain evidence="1 2">PCC 6912</strain>
    </source>
</reference>
<dbReference type="STRING" id="211165.GCA_000317285_01834"/>
<sequence length="141" mass="16543">MGTTLDYVLQLKEVYQKVADLEKSLPNNLGYILNSVLGSYENLFNRFCPFKVGERVVLTKTPEIDKESGWYRGKHFLVEGAIATIKNRDYYQNKFVFYLEFENESWIDSNGEIHLYDPERRHHFAFSEDFVGNCLNVNNDI</sequence>
<comment type="caution">
    <text evidence="1">The sequence shown here is derived from an EMBL/GenBank/DDBJ whole genome shotgun (WGS) entry which is preliminary data.</text>
</comment>